<reference evidence="1 2" key="1">
    <citation type="submission" date="2014-07" db="EMBL/GenBank/DDBJ databases">
        <authorList>
            <person name="McCorrison J."/>
            <person name="Sanka R."/>
            <person name="Torralba M."/>
            <person name="Gillis M."/>
            <person name="Haft D.H."/>
            <person name="Methe B."/>
            <person name="Sutton G."/>
            <person name="Nelson K.E."/>
        </authorList>
    </citation>
    <scope>NUCLEOTIDE SEQUENCE [LARGE SCALE GENOMIC DNA]</scope>
    <source>
        <strain evidence="1 2">DNF00040</strain>
    </source>
</reference>
<dbReference type="eggNOG" id="ENOG50348WQ">
    <property type="taxonomic scope" value="Bacteria"/>
</dbReference>
<comment type="caution">
    <text evidence="1">The sequence shown here is derived from an EMBL/GenBank/DDBJ whole genome shotgun (WGS) entry which is preliminary data.</text>
</comment>
<dbReference type="Proteomes" id="UP000029629">
    <property type="component" value="Unassembled WGS sequence"/>
</dbReference>
<evidence type="ECO:0000313" key="1">
    <source>
        <dbReference type="EMBL" id="KGF25283.1"/>
    </source>
</evidence>
<dbReference type="AlphaFoldDB" id="A0A095YSF3"/>
<dbReference type="EMBL" id="JRNI01000099">
    <property type="protein sequence ID" value="KGF25283.1"/>
    <property type="molecule type" value="Genomic_DNA"/>
</dbReference>
<organism evidence="1 2">
    <name type="scientific">Oligella urethralis DNF00040</name>
    <dbReference type="NCBI Taxonomy" id="1401065"/>
    <lineage>
        <taxon>Bacteria</taxon>
        <taxon>Pseudomonadati</taxon>
        <taxon>Pseudomonadota</taxon>
        <taxon>Betaproteobacteria</taxon>
        <taxon>Burkholderiales</taxon>
        <taxon>Alcaligenaceae</taxon>
        <taxon>Oligella</taxon>
    </lineage>
</organism>
<dbReference type="RefSeq" id="WP_036561125.1">
    <property type="nucleotide sequence ID" value="NZ_JRNI01000099.1"/>
</dbReference>
<dbReference type="OrthoDB" id="9763659at2"/>
<accession>A0A095YSF3</accession>
<proteinExistence type="predicted"/>
<protein>
    <submittedName>
        <fullName evidence="1">Uncharacterized protein</fullName>
    </submittedName>
</protein>
<gene>
    <name evidence="1" type="ORF">HMPREF2130_11325</name>
</gene>
<name>A0A095YSF3_9BURK</name>
<evidence type="ECO:0000313" key="2">
    <source>
        <dbReference type="Proteomes" id="UP000029629"/>
    </source>
</evidence>
<sequence length="286" mass="33367">MAGHVFTFEEAKQEFDYIIDKYEDFGAKEREELIKQDRLHRSDTNVLLKGGKEWLIEPLRELQPLSFAALQEHASDYMVGFRWRRTSPQPNSPKDRLSHDGFFVVKGRVIWARYGYEGHSTPNIAEVIKQSWLDRSRGWGTTEDVVAVNPRQFISDPFANWTPVSHFAVLLDESWEKTILPSLLEKIPNLYVTRMVPGEGDGYYEDRWVSFRCFLDSRLPEDYSFIGDQLYVVDSNPDGRIYWIKDFDFKTVYYLNDPGEAIDAYSAHTLLQTPGRFDFSPWAVKL</sequence>
<keyword evidence="2" id="KW-1185">Reference proteome</keyword>